<organism evidence="1 2">
    <name type="scientific">Cochliobolus sativus</name>
    <name type="common">Common root rot and spot blotch fungus</name>
    <name type="synonym">Bipolaris sorokiniana</name>
    <dbReference type="NCBI Taxonomy" id="45130"/>
    <lineage>
        <taxon>Eukaryota</taxon>
        <taxon>Fungi</taxon>
        <taxon>Dikarya</taxon>
        <taxon>Ascomycota</taxon>
        <taxon>Pezizomycotina</taxon>
        <taxon>Dothideomycetes</taxon>
        <taxon>Pleosporomycetidae</taxon>
        <taxon>Pleosporales</taxon>
        <taxon>Pleosporineae</taxon>
        <taxon>Pleosporaceae</taxon>
        <taxon>Bipolaris</taxon>
    </lineage>
</organism>
<dbReference type="AlphaFoldDB" id="A0A8H5ZCI6"/>
<sequence>MDSEPPHLARHLAAFDAGSSAVSGKFPKKSLVKVRKCHLIKIDYTLLFTLVVELQKCLMARINITGHLSSAQRAKDLLRMEDAAM</sequence>
<comment type="caution">
    <text evidence="1">The sequence shown here is derived from an EMBL/GenBank/DDBJ whole genome shotgun (WGS) entry which is preliminary data.</text>
</comment>
<dbReference type="EMBL" id="WNKQ01000017">
    <property type="protein sequence ID" value="KAF5846159.1"/>
    <property type="molecule type" value="Genomic_DNA"/>
</dbReference>
<name>A0A8H5ZCI6_COCSA</name>
<reference evidence="1" key="1">
    <citation type="submission" date="2019-11" db="EMBL/GenBank/DDBJ databases">
        <title>Bipolaris sorokiniana Genome sequencing.</title>
        <authorList>
            <person name="Wang H."/>
        </authorList>
    </citation>
    <scope>NUCLEOTIDE SEQUENCE</scope>
</reference>
<evidence type="ECO:0000313" key="1">
    <source>
        <dbReference type="EMBL" id="KAF5846159.1"/>
    </source>
</evidence>
<gene>
    <name evidence="1" type="ORF">GGP41_008636</name>
</gene>
<evidence type="ECO:0000313" key="2">
    <source>
        <dbReference type="Proteomes" id="UP000624244"/>
    </source>
</evidence>
<protein>
    <submittedName>
        <fullName evidence="1">Uncharacterized protein</fullName>
    </submittedName>
</protein>
<dbReference type="Proteomes" id="UP000624244">
    <property type="component" value="Unassembled WGS sequence"/>
</dbReference>
<proteinExistence type="predicted"/>
<accession>A0A8H5ZCI6</accession>